<dbReference type="OrthoDB" id="9813612at2"/>
<dbReference type="KEGG" id="zpl:ZBT109_2272"/>
<keyword evidence="4" id="KW-0663">Pyridoxal phosphate</keyword>
<dbReference type="InterPro" id="IPR004839">
    <property type="entry name" value="Aminotransferase_I/II_large"/>
</dbReference>
<dbReference type="InterPro" id="IPR006311">
    <property type="entry name" value="TAT_signal"/>
</dbReference>
<dbReference type="Proteomes" id="UP000267342">
    <property type="component" value="Chromosome"/>
</dbReference>
<dbReference type="PANTHER" id="PTHR43643:SF3">
    <property type="entry name" value="HISTIDINOL-PHOSPHATE AMINOTRANSFERASE"/>
    <property type="match status" value="1"/>
</dbReference>
<dbReference type="InterPro" id="IPR050106">
    <property type="entry name" value="HistidinolP_aminotransfase"/>
</dbReference>
<evidence type="ECO:0000313" key="8">
    <source>
        <dbReference type="Proteomes" id="UP000267342"/>
    </source>
</evidence>
<accession>A0A348HHA2</accession>
<dbReference type="InterPro" id="IPR015424">
    <property type="entry name" value="PyrdxlP-dep_Trfase"/>
</dbReference>
<protein>
    <submittedName>
        <fullName evidence="7">Histidinol-phosphate/aromatic aminotransferase</fullName>
    </submittedName>
</protein>
<dbReference type="InterPro" id="IPR015421">
    <property type="entry name" value="PyrdxlP-dep_Trfase_major"/>
</dbReference>
<name>A0A348HHA2_9GAMM</name>
<organism evidence="7 8">
    <name type="scientific">Zymobacter palmae</name>
    <dbReference type="NCBI Taxonomy" id="33074"/>
    <lineage>
        <taxon>Bacteria</taxon>
        <taxon>Pseudomonadati</taxon>
        <taxon>Pseudomonadota</taxon>
        <taxon>Gammaproteobacteria</taxon>
        <taxon>Oceanospirillales</taxon>
        <taxon>Halomonadaceae</taxon>
        <taxon>Zymobacter group</taxon>
        <taxon>Zymobacter</taxon>
    </lineage>
</organism>
<reference evidence="7 8" key="1">
    <citation type="submission" date="2018-09" db="EMBL/GenBank/DDBJ databases">
        <title>Zymobacter palmae IAM14233 (=T109) whole genome analysis.</title>
        <authorList>
            <person name="Yanase H."/>
        </authorList>
    </citation>
    <scope>NUCLEOTIDE SEQUENCE [LARGE SCALE GENOMIC DNA]</scope>
    <source>
        <strain evidence="7 8">IAM14233</strain>
    </source>
</reference>
<evidence type="ECO:0000256" key="2">
    <source>
        <dbReference type="ARBA" id="ARBA00022576"/>
    </source>
</evidence>
<dbReference type="PANTHER" id="PTHR43643">
    <property type="entry name" value="HISTIDINOL-PHOSPHATE AMINOTRANSFERASE 2"/>
    <property type="match status" value="1"/>
</dbReference>
<dbReference type="PROSITE" id="PS51318">
    <property type="entry name" value="TAT"/>
    <property type="match status" value="1"/>
</dbReference>
<keyword evidence="5" id="KW-0732">Signal</keyword>
<dbReference type="EMBL" id="AP018933">
    <property type="protein sequence ID" value="BBG31004.1"/>
    <property type="molecule type" value="Genomic_DNA"/>
</dbReference>
<dbReference type="RefSeq" id="WP_051524208.1">
    <property type="nucleotide sequence ID" value="NZ_AP018933.1"/>
</dbReference>
<dbReference type="Pfam" id="PF00155">
    <property type="entry name" value="Aminotran_1_2"/>
    <property type="match status" value="1"/>
</dbReference>
<keyword evidence="3 7" id="KW-0808">Transferase</keyword>
<dbReference type="CDD" id="cd00609">
    <property type="entry name" value="AAT_like"/>
    <property type="match status" value="1"/>
</dbReference>
<dbReference type="InterPro" id="IPR015422">
    <property type="entry name" value="PyrdxlP-dep_Trfase_small"/>
</dbReference>
<keyword evidence="8" id="KW-1185">Reference proteome</keyword>
<dbReference type="GO" id="GO:0008483">
    <property type="term" value="F:transaminase activity"/>
    <property type="evidence" value="ECO:0007669"/>
    <property type="project" value="UniProtKB-KW"/>
</dbReference>
<evidence type="ECO:0000256" key="1">
    <source>
        <dbReference type="ARBA" id="ARBA00007970"/>
    </source>
</evidence>
<evidence type="ECO:0000256" key="4">
    <source>
        <dbReference type="ARBA" id="ARBA00022898"/>
    </source>
</evidence>
<feature type="domain" description="Aminotransferase class I/classII large" evidence="6">
    <location>
        <begin position="55"/>
        <end position="366"/>
    </location>
</feature>
<evidence type="ECO:0000259" key="6">
    <source>
        <dbReference type="Pfam" id="PF00155"/>
    </source>
</evidence>
<comment type="similarity">
    <text evidence="1">Belongs to the class-II pyridoxal-phosphate-dependent aminotransferase family. Histidinol-phosphate aminotransferase subfamily.</text>
</comment>
<dbReference type="Gene3D" id="3.40.640.10">
    <property type="entry name" value="Type I PLP-dependent aspartate aminotransferase-like (Major domain)"/>
    <property type="match status" value="1"/>
</dbReference>
<dbReference type="STRING" id="1123510.GCA_000620025_01267"/>
<evidence type="ECO:0000313" key="7">
    <source>
        <dbReference type="EMBL" id="BBG31004.1"/>
    </source>
</evidence>
<proteinExistence type="inferred from homology"/>
<feature type="chain" id="PRO_5017015182" evidence="5">
    <location>
        <begin position="25"/>
        <end position="387"/>
    </location>
</feature>
<feature type="signal peptide" evidence="5">
    <location>
        <begin position="1"/>
        <end position="24"/>
    </location>
</feature>
<evidence type="ECO:0000256" key="3">
    <source>
        <dbReference type="ARBA" id="ARBA00022679"/>
    </source>
</evidence>
<sequence length="387" mass="41441">MTRPTTSRRGFLGASLGMSALAFAAPTRLLARENAADIAIHNATASNPLGDPPGVYLNYNELPEGPCPAARKAMVDAIPHAGRYSHNMVSEMQKTLAQDLGVSPEWLLIYPGSGSLLKLAPHAFTSSSRPLVIASPGYEDCVRGAKSAGSPITEVPLLDSGAHDIDAMLQKPAGLLYICNPNNPTGTVTPHDKLVQAIERTPADTIIIVDEAYIHFSNQPSVIPLIASHPNLVVMRTFSKVYGMAGVRCGFAVGRPDVLASLKQFAGDPELSVLAAVGCTASLKQPNLVAERKLLNAKRRDKTMQWLTQQGFTCMPSETNFFMVDVKRPTQDVVNGLLQKGVHVSNRWKMLPTTLRVSVGTEQDMAAFRLAFAEVMGLKGSALSTAA</sequence>
<keyword evidence="2 7" id="KW-0032">Aminotransferase</keyword>
<gene>
    <name evidence="7" type="ORF">ZBT109_2272</name>
</gene>
<evidence type="ECO:0000256" key="5">
    <source>
        <dbReference type="SAM" id="SignalP"/>
    </source>
</evidence>
<dbReference type="Gene3D" id="3.90.1150.10">
    <property type="entry name" value="Aspartate Aminotransferase, domain 1"/>
    <property type="match status" value="1"/>
</dbReference>
<dbReference type="AlphaFoldDB" id="A0A348HHA2"/>
<dbReference type="GO" id="GO:0030170">
    <property type="term" value="F:pyridoxal phosphate binding"/>
    <property type="evidence" value="ECO:0007669"/>
    <property type="project" value="InterPro"/>
</dbReference>
<dbReference type="SUPFAM" id="SSF53383">
    <property type="entry name" value="PLP-dependent transferases"/>
    <property type="match status" value="1"/>
</dbReference>